<organism evidence="1 2">
    <name type="scientific">Ohtaekwangia koreensis</name>
    <dbReference type="NCBI Taxonomy" id="688867"/>
    <lineage>
        <taxon>Bacteria</taxon>
        <taxon>Pseudomonadati</taxon>
        <taxon>Bacteroidota</taxon>
        <taxon>Cytophagia</taxon>
        <taxon>Cytophagales</taxon>
        <taxon>Fulvivirgaceae</taxon>
        <taxon>Ohtaekwangia</taxon>
    </lineage>
</organism>
<proteinExistence type="predicted"/>
<dbReference type="OrthoDB" id="960751at2"/>
<dbReference type="AlphaFoldDB" id="A0A1T5L8E6"/>
<keyword evidence="2" id="KW-1185">Reference proteome</keyword>
<sequence>MQVRFLIIILIISLQSVFAQTYFREENWIDQLNLAGGLPEKLLSTRTTVFYDYTLTEKELKDTQEYFQRSGIDAVAYYEMDILMTGKDITRAFGDFLTKREISNIAFLEKTDKGYRLIITTYNGKENVVDPKQNAWSLSNTILTELLKTVYRTTANQLKKQNLLINDLPEPGPDINPIAGKRNEFFAIDLKVDPLAVPKFGDEALDKQLEEIFKNNYPLKYKLTEPGLTDKELRKQGSLYVLCIVKGRGSALKEILGYPVAKSESALVSVTYPDMQQQLKNIPSNAQVYKIYFKHIDSGNVFLGTKWDADVTWEQALLNNIKGLKAELKLN</sequence>
<dbReference type="Proteomes" id="UP000190961">
    <property type="component" value="Unassembled WGS sequence"/>
</dbReference>
<dbReference type="RefSeq" id="WP_079687232.1">
    <property type="nucleotide sequence ID" value="NZ_FUZU01000002.1"/>
</dbReference>
<protein>
    <submittedName>
        <fullName evidence="1">Uncharacterized protein</fullName>
    </submittedName>
</protein>
<name>A0A1T5L8E6_9BACT</name>
<reference evidence="1 2" key="1">
    <citation type="submission" date="2017-02" db="EMBL/GenBank/DDBJ databases">
        <authorList>
            <person name="Peterson S.W."/>
        </authorList>
    </citation>
    <scope>NUCLEOTIDE SEQUENCE [LARGE SCALE GENOMIC DNA]</scope>
    <source>
        <strain evidence="1 2">DSM 25262</strain>
    </source>
</reference>
<gene>
    <name evidence="1" type="ORF">SAMN05660236_2643</name>
</gene>
<dbReference type="EMBL" id="FUZU01000002">
    <property type="protein sequence ID" value="SKC71668.1"/>
    <property type="molecule type" value="Genomic_DNA"/>
</dbReference>
<accession>A0A1T5L8E6</accession>
<dbReference type="STRING" id="688867.SAMN05660236_2643"/>
<evidence type="ECO:0000313" key="1">
    <source>
        <dbReference type="EMBL" id="SKC71668.1"/>
    </source>
</evidence>
<evidence type="ECO:0000313" key="2">
    <source>
        <dbReference type="Proteomes" id="UP000190961"/>
    </source>
</evidence>